<dbReference type="PROSITE" id="PS50893">
    <property type="entry name" value="ABC_TRANSPORTER_2"/>
    <property type="match status" value="1"/>
</dbReference>
<dbReference type="GO" id="GO:0005524">
    <property type="term" value="F:ATP binding"/>
    <property type="evidence" value="ECO:0007669"/>
    <property type="project" value="UniProtKB-KW"/>
</dbReference>
<dbReference type="RefSeq" id="WP_116517227.1">
    <property type="nucleotide sequence ID" value="NZ_JACCEX010000001.1"/>
</dbReference>
<keyword evidence="1" id="KW-0813">Transport</keyword>
<evidence type="ECO:0000313" key="6">
    <source>
        <dbReference type="EMBL" id="PVY67932.1"/>
    </source>
</evidence>
<dbReference type="InterPro" id="IPR003439">
    <property type="entry name" value="ABC_transporter-like_ATP-bd"/>
</dbReference>
<dbReference type="InterPro" id="IPR051120">
    <property type="entry name" value="ABC_AA/LPS_Transport"/>
</dbReference>
<reference evidence="6 7" key="1">
    <citation type="submission" date="2018-04" db="EMBL/GenBank/DDBJ databases">
        <title>Genomic Encyclopedia of Type Strains, Phase IV (KMG-IV): sequencing the most valuable type-strain genomes for metagenomic binning, comparative biology and taxonomic classification.</title>
        <authorList>
            <person name="Goeker M."/>
        </authorList>
    </citation>
    <scope>NUCLEOTIDE SEQUENCE [LARGE SCALE GENOMIC DNA]</scope>
    <source>
        <strain evidence="6 7">DSM 10065</strain>
    </source>
</reference>
<dbReference type="InterPro" id="IPR003593">
    <property type="entry name" value="AAA+_ATPase"/>
</dbReference>
<dbReference type="GO" id="GO:0016887">
    <property type="term" value="F:ATP hydrolysis activity"/>
    <property type="evidence" value="ECO:0007669"/>
    <property type="project" value="InterPro"/>
</dbReference>
<organism evidence="6 7">
    <name type="scientific">Pusillimonas noertemannii</name>
    <dbReference type="NCBI Taxonomy" id="305977"/>
    <lineage>
        <taxon>Bacteria</taxon>
        <taxon>Pseudomonadati</taxon>
        <taxon>Pseudomonadota</taxon>
        <taxon>Betaproteobacteria</taxon>
        <taxon>Burkholderiales</taxon>
        <taxon>Alcaligenaceae</taxon>
        <taxon>Pusillimonas</taxon>
    </lineage>
</organism>
<dbReference type="PANTHER" id="PTHR45772">
    <property type="entry name" value="CONSERVED COMPONENT OF ABC TRANSPORTER FOR NATURAL AMINO ACIDS-RELATED"/>
    <property type="match status" value="1"/>
</dbReference>
<dbReference type="InterPro" id="IPR027417">
    <property type="entry name" value="P-loop_NTPase"/>
</dbReference>
<accession>A0A2U1CPV9</accession>
<evidence type="ECO:0000259" key="5">
    <source>
        <dbReference type="PROSITE" id="PS50893"/>
    </source>
</evidence>
<dbReference type="OrthoDB" id="8716732at2"/>
<evidence type="ECO:0000256" key="2">
    <source>
        <dbReference type="ARBA" id="ARBA00022475"/>
    </source>
</evidence>
<keyword evidence="7" id="KW-1185">Reference proteome</keyword>
<proteinExistence type="predicted"/>
<evidence type="ECO:0000256" key="1">
    <source>
        <dbReference type="ARBA" id="ARBA00022448"/>
    </source>
</evidence>
<evidence type="ECO:0000256" key="4">
    <source>
        <dbReference type="ARBA" id="ARBA00022840"/>
    </source>
</evidence>
<keyword evidence="2" id="KW-1003">Cell membrane</keyword>
<dbReference type="EMBL" id="QEKO01000001">
    <property type="protein sequence ID" value="PVY67932.1"/>
    <property type="molecule type" value="Genomic_DNA"/>
</dbReference>
<dbReference type="STRING" id="1231391.GCA_000308195_00074"/>
<evidence type="ECO:0000256" key="3">
    <source>
        <dbReference type="ARBA" id="ARBA00022741"/>
    </source>
</evidence>
<keyword evidence="3" id="KW-0547">Nucleotide-binding</keyword>
<keyword evidence="2" id="KW-0472">Membrane</keyword>
<dbReference type="SUPFAM" id="SSF52540">
    <property type="entry name" value="P-loop containing nucleoside triphosphate hydrolases"/>
    <property type="match status" value="1"/>
</dbReference>
<feature type="domain" description="ABC transporter" evidence="5">
    <location>
        <begin position="14"/>
        <end position="258"/>
    </location>
</feature>
<keyword evidence="4 6" id="KW-0067">ATP-binding</keyword>
<evidence type="ECO:0000313" key="7">
    <source>
        <dbReference type="Proteomes" id="UP000246145"/>
    </source>
</evidence>
<dbReference type="Proteomes" id="UP000246145">
    <property type="component" value="Unassembled WGS sequence"/>
</dbReference>
<name>A0A2U1CPV9_9BURK</name>
<comment type="caution">
    <text evidence="6">The sequence shown here is derived from an EMBL/GenBank/DDBJ whole genome shotgun (WGS) entry which is preliminary data.</text>
</comment>
<dbReference type="Gene3D" id="3.40.50.300">
    <property type="entry name" value="P-loop containing nucleotide triphosphate hydrolases"/>
    <property type="match status" value="1"/>
</dbReference>
<dbReference type="SMART" id="SM00382">
    <property type="entry name" value="AAA"/>
    <property type="match status" value="1"/>
</dbReference>
<protein>
    <submittedName>
        <fullName evidence="6">Amino acid/amide ABC transporter ATP-binding protein 1 (HAAT family)</fullName>
    </submittedName>
</protein>
<dbReference type="Pfam" id="PF00005">
    <property type="entry name" value="ABC_tran"/>
    <property type="match status" value="1"/>
</dbReference>
<sequence length="261" mass="28153">MLTQGNAAQRDPLLEARDVSMRYGDFIALRNVSLSVGKGEIVSIVGPNGAGKTTLVNTLTGLFPPTTGEVFFLGNKLADNDIVKLSTQGLARAFQLVNIFPDLTVRETLAVAASSYGGLRWRMMQNFRRNDTIGKIVEDTARAFGLHTSLDVLSSALPHGKRKLLDVASALALHPKVLLLDEPTAGVSTADKYGIMETLLAAAERMNVGAIMLVEHDMDLVSRYSTRIVAMQDGAKIADSPAEEFFKNEEVLSIVVGKGNH</sequence>
<dbReference type="PANTHER" id="PTHR45772:SF2">
    <property type="entry name" value="ABC TRANSPORTER ATP-BINDING PROTEIN"/>
    <property type="match status" value="1"/>
</dbReference>
<gene>
    <name evidence="6" type="ORF">C7440_0318</name>
</gene>
<dbReference type="AlphaFoldDB" id="A0A2U1CPV9"/>
<dbReference type="GO" id="GO:0005886">
    <property type="term" value="C:plasma membrane"/>
    <property type="evidence" value="ECO:0007669"/>
    <property type="project" value="TreeGrafter"/>
</dbReference>